<dbReference type="EMBL" id="JBEPSH010000002">
    <property type="protein sequence ID" value="MET4576284.1"/>
    <property type="molecule type" value="Genomic_DNA"/>
</dbReference>
<keyword evidence="13" id="KW-1185">Reference proteome</keyword>
<evidence type="ECO:0000256" key="6">
    <source>
        <dbReference type="ARBA" id="ARBA00022801"/>
    </source>
</evidence>
<feature type="binding site" evidence="10">
    <location>
        <position position="207"/>
    </location>
    <ligand>
        <name>Mn(2+)</name>
        <dbReference type="ChEBI" id="CHEBI:29035"/>
        <label>2</label>
    </ligand>
</feature>
<keyword evidence="7 10" id="KW-0443">Lipid metabolism</keyword>
<evidence type="ECO:0000256" key="8">
    <source>
        <dbReference type="ARBA" id="ARBA00023136"/>
    </source>
</evidence>
<dbReference type="Proteomes" id="UP001549320">
    <property type="component" value="Unassembled WGS sequence"/>
</dbReference>
<dbReference type="SUPFAM" id="SSF56300">
    <property type="entry name" value="Metallo-dependent phosphatases"/>
    <property type="match status" value="1"/>
</dbReference>
<protein>
    <recommendedName>
        <fullName evidence="10">UDP-2,3-diacylglucosamine hydrolase</fullName>
        <ecNumber evidence="10">3.6.1.54</ecNumber>
    </recommendedName>
    <alternativeName>
        <fullName evidence="10">UDP-2,3-diacylglucosamine diphosphatase</fullName>
    </alternativeName>
</protein>
<feature type="binding site" evidence="10">
    <location>
        <begin position="92"/>
        <end position="93"/>
    </location>
    <ligand>
        <name>substrate</name>
    </ligand>
</feature>
<evidence type="ECO:0000259" key="11">
    <source>
        <dbReference type="Pfam" id="PF00149"/>
    </source>
</evidence>
<comment type="catalytic activity">
    <reaction evidence="10">
        <text>UDP-2-N,3-O-bis[(3R)-3-hydroxytetradecanoyl]-alpha-D-glucosamine + H2O = 2-N,3-O-bis[(3R)-3-hydroxytetradecanoyl]-alpha-D-glucosaminyl 1-phosphate + UMP + 2 H(+)</text>
        <dbReference type="Rhea" id="RHEA:25213"/>
        <dbReference type="ChEBI" id="CHEBI:15377"/>
        <dbReference type="ChEBI" id="CHEBI:15378"/>
        <dbReference type="ChEBI" id="CHEBI:57865"/>
        <dbReference type="ChEBI" id="CHEBI:57957"/>
        <dbReference type="ChEBI" id="CHEBI:78847"/>
        <dbReference type="EC" id="3.6.1.54"/>
    </reaction>
</comment>
<comment type="pathway">
    <text evidence="10">Glycolipid biosynthesis; lipid IV(A) biosynthesis; lipid IV(A) from (3R)-3-hydroxytetradecanoyl-[acyl-carrier-protein] and UDP-N-acetyl-alpha-D-glucosamine: step 4/6.</text>
</comment>
<evidence type="ECO:0000256" key="1">
    <source>
        <dbReference type="ARBA" id="ARBA00022475"/>
    </source>
</evidence>
<feature type="binding site" evidence="10">
    <location>
        <position position="53"/>
    </location>
    <ligand>
        <name>Mn(2+)</name>
        <dbReference type="ChEBI" id="CHEBI:29035"/>
        <label>2</label>
    </ligand>
</feature>
<feature type="binding site" evidence="10">
    <location>
        <position position="135"/>
    </location>
    <ligand>
        <name>substrate</name>
    </ligand>
</feature>
<evidence type="ECO:0000256" key="3">
    <source>
        <dbReference type="ARBA" id="ARBA00022519"/>
    </source>
</evidence>
<feature type="binding site" evidence="10">
    <location>
        <position position="207"/>
    </location>
    <ligand>
        <name>substrate</name>
    </ligand>
</feature>
<keyword evidence="6 10" id="KW-0378">Hydrolase</keyword>
<dbReference type="InterPro" id="IPR043461">
    <property type="entry name" value="LpxH-like"/>
</dbReference>
<keyword evidence="9 10" id="KW-0464">Manganese</keyword>
<evidence type="ECO:0000256" key="10">
    <source>
        <dbReference type="HAMAP-Rule" id="MF_00575"/>
    </source>
</evidence>
<feature type="binding site" evidence="10">
    <location>
        <position position="127"/>
    </location>
    <ligand>
        <name>Mn(2+)</name>
        <dbReference type="ChEBI" id="CHEBI:29035"/>
        <label>2</label>
    </ligand>
</feature>
<gene>
    <name evidence="10" type="primary">lpxH</name>
    <name evidence="12" type="ORF">ABIE13_001384</name>
</gene>
<accession>A0ABV2Q5H7</accession>
<dbReference type="PANTHER" id="PTHR34990">
    <property type="entry name" value="UDP-2,3-DIACYLGLUCOSAMINE HYDROLASE-RELATED"/>
    <property type="match status" value="1"/>
</dbReference>
<dbReference type="PANTHER" id="PTHR34990:SF1">
    <property type="entry name" value="UDP-2,3-DIACYLGLUCOSAMINE HYDROLASE"/>
    <property type="match status" value="1"/>
</dbReference>
<keyword evidence="4 10" id="KW-0441">Lipid A biosynthesis</keyword>
<name>A0ABV2Q5H7_9BURK</name>
<evidence type="ECO:0000256" key="5">
    <source>
        <dbReference type="ARBA" id="ARBA00022723"/>
    </source>
</evidence>
<evidence type="ECO:0000256" key="2">
    <source>
        <dbReference type="ARBA" id="ARBA00022516"/>
    </source>
</evidence>
<comment type="similarity">
    <text evidence="10">Belongs to the LpxH family.</text>
</comment>
<dbReference type="NCBIfam" id="TIGR01854">
    <property type="entry name" value="lipid_A_lpxH"/>
    <property type="match status" value="1"/>
</dbReference>
<sequence length="276" mass="30234">METAAFELTASPHWRALDFLSDLHLQASEPATLAAFERYLQATPADGIFILGDLFEVWIGDDAAEPGSFEAQCGALLREAALRRAVFFIRGNRDFLIGSQFLNTCGAQDLPDPTVLSFGGQRWLLSHGDALCLDDVDYQRFRAQVRSAAWQEAFLTRSLSERQAMGRAMREASTARQSELAEYADVDSQAAKACLVAANATTMIHGHTHRPAEHALGTDEQGRALTRVVLSDWHLDDAKPRADVLRLSADGLRRLSVNELNALPKTPASIRPAGTC</sequence>
<keyword evidence="1 10" id="KW-1003">Cell membrane</keyword>
<evidence type="ECO:0000313" key="12">
    <source>
        <dbReference type="EMBL" id="MET4576284.1"/>
    </source>
</evidence>
<feature type="binding site" evidence="10">
    <location>
        <position position="24"/>
    </location>
    <ligand>
        <name>Mn(2+)</name>
        <dbReference type="ChEBI" id="CHEBI:29035"/>
        <label>1</label>
    </ligand>
</feature>
<dbReference type="EC" id="3.6.1.54" evidence="10"/>
<dbReference type="GO" id="GO:0016787">
    <property type="term" value="F:hydrolase activity"/>
    <property type="evidence" value="ECO:0007669"/>
    <property type="project" value="UniProtKB-KW"/>
</dbReference>
<keyword evidence="5 10" id="KW-0479">Metal-binding</keyword>
<evidence type="ECO:0000256" key="4">
    <source>
        <dbReference type="ARBA" id="ARBA00022556"/>
    </source>
</evidence>
<keyword evidence="2 10" id="KW-0444">Lipid biosynthesis</keyword>
<dbReference type="Gene3D" id="3.60.21.10">
    <property type="match status" value="1"/>
</dbReference>
<dbReference type="InterPro" id="IPR004843">
    <property type="entry name" value="Calcineurin-like_PHP"/>
</dbReference>
<feature type="domain" description="Calcineurin-like phosphoesterase" evidence="11">
    <location>
        <begin position="19"/>
        <end position="211"/>
    </location>
</feature>
<dbReference type="InterPro" id="IPR010138">
    <property type="entry name" value="UDP-diacylglucosamine_Hdrlase"/>
</dbReference>
<proteinExistence type="inferred from homology"/>
<evidence type="ECO:0000256" key="7">
    <source>
        <dbReference type="ARBA" id="ARBA00023098"/>
    </source>
</evidence>
<feature type="binding site" evidence="10">
    <location>
        <position position="209"/>
    </location>
    <ligand>
        <name>Mn(2+)</name>
        <dbReference type="ChEBI" id="CHEBI:29035"/>
        <label>1</label>
    </ligand>
</feature>
<feature type="binding site" evidence="10">
    <location>
        <position position="22"/>
    </location>
    <ligand>
        <name>Mn(2+)</name>
        <dbReference type="ChEBI" id="CHEBI:29035"/>
        <label>1</label>
    </ligand>
</feature>
<dbReference type="HAMAP" id="MF_00575">
    <property type="entry name" value="LpxH"/>
    <property type="match status" value="1"/>
</dbReference>
<feature type="binding site" evidence="10">
    <location>
        <position position="53"/>
    </location>
    <ligand>
        <name>Mn(2+)</name>
        <dbReference type="ChEBI" id="CHEBI:29035"/>
        <label>1</label>
    </ligand>
</feature>
<evidence type="ECO:0000313" key="13">
    <source>
        <dbReference type="Proteomes" id="UP001549320"/>
    </source>
</evidence>
<reference evidence="12 13" key="1">
    <citation type="submission" date="2024-06" db="EMBL/GenBank/DDBJ databases">
        <title>Sorghum-associated microbial communities from plants grown in Nebraska, USA.</title>
        <authorList>
            <person name="Schachtman D."/>
        </authorList>
    </citation>
    <scope>NUCLEOTIDE SEQUENCE [LARGE SCALE GENOMIC DNA]</scope>
    <source>
        <strain evidence="12 13">2709</strain>
    </source>
</reference>
<comment type="subcellular location">
    <subcellularLocation>
        <location evidence="10">Cell inner membrane</location>
        <topology evidence="10">Peripheral membrane protein</topology>
        <orientation evidence="10">Cytoplasmic side</orientation>
    </subcellularLocation>
</comment>
<comment type="caution">
    <text evidence="10">Lacks conserved residue(s) required for the propagation of feature annotation.</text>
</comment>
<comment type="caution">
    <text evidence="12">The sequence shown here is derived from an EMBL/GenBank/DDBJ whole genome shotgun (WGS) entry which is preliminary data.</text>
</comment>
<dbReference type="Pfam" id="PF00149">
    <property type="entry name" value="Metallophos"/>
    <property type="match status" value="1"/>
</dbReference>
<comment type="function">
    <text evidence="10">Hydrolyzes the pyrophosphate bond of UDP-2,3-diacylglucosamine to yield 2,3-diacylglucosamine 1-phosphate (lipid X) and UMP by catalyzing the attack of water at the alpha-P atom. Involved in the biosynthesis of lipid A, a phosphorylated glycolipid that anchors the lipopolysaccharide to the outer membrane of the cell.</text>
</comment>
<feature type="binding site" evidence="10">
    <location>
        <position position="92"/>
    </location>
    <ligand>
        <name>Mn(2+)</name>
        <dbReference type="ChEBI" id="CHEBI:29035"/>
        <label>2</label>
    </ligand>
</feature>
<keyword evidence="8 10" id="KW-0472">Membrane</keyword>
<feature type="binding site" evidence="10">
    <location>
        <position position="173"/>
    </location>
    <ligand>
        <name>substrate</name>
    </ligand>
</feature>
<dbReference type="NCBIfam" id="NF003743">
    <property type="entry name" value="PRK05340.1"/>
    <property type="match status" value="1"/>
</dbReference>
<keyword evidence="3 10" id="KW-0997">Cell inner membrane</keyword>
<dbReference type="InterPro" id="IPR029052">
    <property type="entry name" value="Metallo-depent_PP-like"/>
</dbReference>
<organism evidence="12 13">
    <name type="scientific">Ottowia thiooxydans</name>
    <dbReference type="NCBI Taxonomy" id="219182"/>
    <lineage>
        <taxon>Bacteria</taxon>
        <taxon>Pseudomonadati</taxon>
        <taxon>Pseudomonadota</taxon>
        <taxon>Betaproteobacteria</taxon>
        <taxon>Burkholderiales</taxon>
        <taxon>Comamonadaceae</taxon>
        <taxon>Ottowia</taxon>
    </lineage>
</organism>
<comment type="cofactor">
    <cofactor evidence="10">
        <name>Mn(2+)</name>
        <dbReference type="ChEBI" id="CHEBI:29035"/>
    </cofactor>
    <text evidence="10">Binds 2 Mn(2+) ions per subunit in a binuclear metal center.</text>
</comment>
<evidence type="ECO:0000256" key="9">
    <source>
        <dbReference type="ARBA" id="ARBA00023211"/>
    </source>
</evidence>
<dbReference type="CDD" id="cd07398">
    <property type="entry name" value="MPP_YbbF-LpxH"/>
    <property type="match status" value="1"/>
</dbReference>